<dbReference type="InterPro" id="IPR001129">
    <property type="entry name" value="Membr-assoc_MAPEG"/>
</dbReference>
<evidence type="ECO:0000313" key="7">
    <source>
        <dbReference type="Proteomes" id="UP000248014"/>
    </source>
</evidence>
<evidence type="ECO:0000256" key="1">
    <source>
        <dbReference type="ARBA" id="ARBA00004370"/>
    </source>
</evidence>
<reference evidence="6 7" key="1">
    <citation type="submission" date="2018-05" db="EMBL/GenBank/DDBJ databases">
        <title>Genomic Encyclopedia of Type Strains, Phase IV (KMG-IV): sequencing the most valuable type-strain genomes for metagenomic binning, comparative biology and taxonomic classification.</title>
        <authorList>
            <person name="Goeker M."/>
        </authorList>
    </citation>
    <scope>NUCLEOTIDE SEQUENCE [LARGE SCALE GENOMIC DNA]</scope>
    <source>
        <strain evidence="6 7">DSM 3183</strain>
    </source>
</reference>
<evidence type="ECO:0000256" key="4">
    <source>
        <dbReference type="ARBA" id="ARBA00023136"/>
    </source>
</evidence>
<evidence type="ECO:0000256" key="2">
    <source>
        <dbReference type="ARBA" id="ARBA00022692"/>
    </source>
</evidence>
<organism evidence="6 7">
    <name type="scientific">Blastomonas natatoria</name>
    <dbReference type="NCBI Taxonomy" id="34015"/>
    <lineage>
        <taxon>Bacteria</taxon>
        <taxon>Pseudomonadati</taxon>
        <taxon>Pseudomonadota</taxon>
        <taxon>Alphaproteobacteria</taxon>
        <taxon>Sphingomonadales</taxon>
        <taxon>Sphingomonadaceae</taxon>
        <taxon>Blastomonas</taxon>
    </lineage>
</organism>
<dbReference type="RefSeq" id="WP_110297258.1">
    <property type="nucleotide sequence ID" value="NZ_QJJM01000001.1"/>
</dbReference>
<dbReference type="OrthoDB" id="7619858at2"/>
<feature type="transmembrane region" description="Helical" evidence="5">
    <location>
        <begin position="102"/>
        <end position="124"/>
    </location>
</feature>
<evidence type="ECO:0000256" key="5">
    <source>
        <dbReference type="SAM" id="Phobius"/>
    </source>
</evidence>
<evidence type="ECO:0000313" key="6">
    <source>
        <dbReference type="EMBL" id="PXW79309.1"/>
    </source>
</evidence>
<comment type="caution">
    <text evidence="6">The sequence shown here is derived from an EMBL/GenBank/DDBJ whole genome shotgun (WGS) entry which is preliminary data.</text>
</comment>
<dbReference type="AlphaFoldDB" id="A0A2V3VRY9"/>
<feature type="transmembrane region" description="Helical" evidence="5">
    <location>
        <begin position="6"/>
        <end position="22"/>
    </location>
</feature>
<dbReference type="GO" id="GO:0016020">
    <property type="term" value="C:membrane"/>
    <property type="evidence" value="ECO:0007669"/>
    <property type="project" value="UniProtKB-SubCell"/>
</dbReference>
<evidence type="ECO:0000256" key="3">
    <source>
        <dbReference type="ARBA" id="ARBA00022989"/>
    </source>
</evidence>
<gene>
    <name evidence="6" type="ORF">C7451_101374</name>
</gene>
<dbReference type="Gene3D" id="1.20.120.550">
    <property type="entry name" value="Membrane associated eicosanoid/glutathione metabolism-like domain"/>
    <property type="match status" value="1"/>
</dbReference>
<dbReference type="PANTHER" id="PTHR35814:SF1">
    <property type="entry name" value="GLUTATHIONE S-TRANSFERASE-RELATED"/>
    <property type="match status" value="1"/>
</dbReference>
<keyword evidence="2 5" id="KW-0812">Transmembrane</keyword>
<proteinExistence type="predicted"/>
<dbReference type="SUPFAM" id="SSF161084">
    <property type="entry name" value="MAPEG domain-like"/>
    <property type="match status" value="1"/>
</dbReference>
<keyword evidence="4 5" id="KW-0472">Membrane</keyword>
<feature type="transmembrane region" description="Helical" evidence="5">
    <location>
        <begin position="49"/>
        <end position="67"/>
    </location>
</feature>
<sequence length="132" mass="14044">MNLPLTLTMAAAAGLINLWLAIRIGQVRTSQKVSVGDGGNEFVIRRMRAQANFVEYTPFVLILIGALECSGHAATWLWAVGVVYMIGRLAHGLGMDGGAFKLGRMIGTLTSMLTLLGLSGYAIYVASVMPVS</sequence>
<dbReference type="InterPro" id="IPR023352">
    <property type="entry name" value="MAPEG-like_dom_sf"/>
</dbReference>
<accession>A0A2V3VRY9</accession>
<evidence type="ECO:0008006" key="8">
    <source>
        <dbReference type="Google" id="ProtNLM"/>
    </source>
</evidence>
<keyword evidence="3 5" id="KW-1133">Transmembrane helix</keyword>
<comment type="subcellular location">
    <subcellularLocation>
        <location evidence="1">Membrane</location>
    </subcellularLocation>
</comment>
<name>A0A2V3VRY9_9SPHN</name>
<keyword evidence="7" id="KW-1185">Reference proteome</keyword>
<dbReference type="PANTHER" id="PTHR35814">
    <property type="match status" value="1"/>
</dbReference>
<dbReference type="Proteomes" id="UP000248014">
    <property type="component" value="Unassembled WGS sequence"/>
</dbReference>
<protein>
    <recommendedName>
        <fullName evidence="8">MAPEG family protein</fullName>
    </recommendedName>
</protein>
<dbReference type="Pfam" id="PF01124">
    <property type="entry name" value="MAPEG"/>
    <property type="match status" value="1"/>
</dbReference>
<dbReference type="EMBL" id="QJJM01000001">
    <property type="protein sequence ID" value="PXW79309.1"/>
    <property type="molecule type" value="Genomic_DNA"/>
</dbReference>